<feature type="transmembrane region" description="Helical" evidence="7">
    <location>
        <begin position="371"/>
        <end position="392"/>
    </location>
</feature>
<evidence type="ECO:0000256" key="6">
    <source>
        <dbReference type="ARBA" id="ARBA00023136"/>
    </source>
</evidence>
<reference evidence="9" key="1">
    <citation type="submission" date="2021-09" db="EMBL/GenBank/DDBJ databases">
        <title>A high-quality genome of the endoparasitic fungus Hirsutella rhossiliensis with a comparison of Hirsutella genomes reveals transposable elements contributing to genome size variation.</title>
        <authorList>
            <person name="Lin R."/>
            <person name="Jiao Y."/>
            <person name="Sun X."/>
            <person name="Ling J."/>
            <person name="Xie B."/>
            <person name="Cheng X."/>
        </authorList>
    </citation>
    <scope>NUCLEOTIDE SEQUENCE</scope>
    <source>
        <strain evidence="9">HR02</strain>
    </source>
</reference>
<evidence type="ECO:0000256" key="7">
    <source>
        <dbReference type="SAM" id="Phobius"/>
    </source>
</evidence>
<dbReference type="GeneID" id="68352967"/>
<dbReference type="InterPro" id="IPR056227">
    <property type="entry name" value="TMD0_ABC"/>
</dbReference>
<feature type="transmembrane region" description="Helical" evidence="7">
    <location>
        <begin position="272"/>
        <end position="294"/>
    </location>
</feature>
<accession>A0A9P8N2P5</accession>
<evidence type="ECO:0000256" key="2">
    <source>
        <dbReference type="ARBA" id="ARBA00022692"/>
    </source>
</evidence>
<dbReference type="Proteomes" id="UP000824596">
    <property type="component" value="Unassembled WGS sequence"/>
</dbReference>
<organism evidence="9 10">
    <name type="scientific">Hirsutella rhossiliensis</name>
    <dbReference type="NCBI Taxonomy" id="111463"/>
    <lineage>
        <taxon>Eukaryota</taxon>
        <taxon>Fungi</taxon>
        <taxon>Dikarya</taxon>
        <taxon>Ascomycota</taxon>
        <taxon>Pezizomycotina</taxon>
        <taxon>Sordariomycetes</taxon>
        <taxon>Hypocreomycetidae</taxon>
        <taxon>Hypocreales</taxon>
        <taxon>Ophiocordycipitaceae</taxon>
        <taxon>Hirsutella</taxon>
    </lineage>
</organism>
<evidence type="ECO:0000256" key="5">
    <source>
        <dbReference type="ARBA" id="ARBA00022989"/>
    </source>
</evidence>
<feature type="transmembrane region" description="Helical" evidence="7">
    <location>
        <begin position="108"/>
        <end position="127"/>
    </location>
</feature>
<dbReference type="GO" id="GO:0016020">
    <property type="term" value="C:membrane"/>
    <property type="evidence" value="ECO:0007669"/>
    <property type="project" value="UniProtKB-SubCell"/>
</dbReference>
<dbReference type="OrthoDB" id="6500128at2759"/>
<keyword evidence="10" id="KW-1185">Reference proteome</keyword>
<keyword evidence="2 7" id="KW-0812">Transmembrane</keyword>
<feature type="transmembrane region" description="Helical" evidence="7">
    <location>
        <begin position="74"/>
        <end position="96"/>
    </location>
</feature>
<keyword evidence="4" id="KW-0067">ATP-binding</keyword>
<evidence type="ECO:0000256" key="3">
    <source>
        <dbReference type="ARBA" id="ARBA00022741"/>
    </source>
</evidence>
<dbReference type="InterPro" id="IPR050173">
    <property type="entry name" value="ABC_transporter_C-like"/>
</dbReference>
<dbReference type="PANTHER" id="PTHR24223">
    <property type="entry name" value="ATP-BINDING CASSETTE SUB-FAMILY C"/>
    <property type="match status" value="1"/>
</dbReference>
<dbReference type="GO" id="GO:0042626">
    <property type="term" value="F:ATPase-coupled transmembrane transporter activity"/>
    <property type="evidence" value="ECO:0007669"/>
    <property type="project" value="TreeGrafter"/>
</dbReference>
<gene>
    <name evidence="9" type="ORF">HRG_03838</name>
</gene>
<dbReference type="EMBL" id="JAIZPD010000003">
    <property type="protein sequence ID" value="KAH0965822.1"/>
    <property type="molecule type" value="Genomic_DNA"/>
</dbReference>
<dbReference type="GO" id="GO:0005524">
    <property type="term" value="F:ATP binding"/>
    <property type="evidence" value="ECO:0007669"/>
    <property type="project" value="UniProtKB-KW"/>
</dbReference>
<comment type="caution">
    <text evidence="9">The sequence shown here is derived from an EMBL/GenBank/DDBJ whole genome shotgun (WGS) entry which is preliminary data.</text>
</comment>
<keyword evidence="6 7" id="KW-0472">Membrane</keyword>
<evidence type="ECO:0000313" key="9">
    <source>
        <dbReference type="EMBL" id="KAH0965822.1"/>
    </source>
</evidence>
<dbReference type="InterPro" id="IPR036640">
    <property type="entry name" value="ABC1_TM_sf"/>
</dbReference>
<feature type="domain" description="ABC transporter TMD0" evidence="8">
    <location>
        <begin position="29"/>
        <end position="159"/>
    </location>
</feature>
<keyword evidence="3" id="KW-0547">Nucleotide-binding</keyword>
<evidence type="ECO:0000256" key="1">
    <source>
        <dbReference type="ARBA" id="ARBA00004141"/>
    </source>
</evidence>
<evidence type="ECO:0000256" key="4">
    <source>
        <dbReference type="ARBA" id="ARBA00022840"/>
    </source>
</evidence>
<dbReference type="RefSeq" id="XP_044723335.1">
    <property type="nucleotide sequence ID" value="XM_044862309.1"/>
</dbReference>
<dbReference type="Gene3D" id="1.20.1560.10">
    <property type="entry name" value="ABC transporter type 1, transmembrane domain"/>
    <property type="match status" value="1"/>
</dbReference>
<evidence type="ECO:0000259" key="8">
    <source>
        <dbReference type="Pfam" id="PF24357"/>
    </source>
</evidence>
<feature type="transmembrane region" description="Helical" evidence="7">
    <location>
        <begin position="42"/>
        <end position="62"/>
    </location>
</feature>
<name>A0A9P8N2P5_9HYPO</name>
<keyword evidence="5 7" id="KW-1133">Transmembrane helix</keyword>
<dbReference type="Pfam" id="PF24357">
    <property type="entry name" value="TMD0_ABC"/>
    <property type="match status" value="1"/>
</dbReference>
<protein>
    <submittedName>
        <fullName evidence="9">ABC multidrug transporter</fullName>
    </submittedName>
</protein>
<proteinExistence type="predicted"/>
<evidence type="ECO:0000313" key="10">
    <source>
        <dbReference type="Proteomes" id="UP000824596"/>
    </source>
</evidence>
<dbReference type="PANTHER" id="PTHR24223:SF399">
    <property type="entry name" value="ABC TRANSPORTER ATNG"/>
    <property type="match status" value="1"/>
</dbReference>
<sequence>MEPGMIAVDNSSAGRCDESSGPAASGCQPPRFDLTLFFEQSVLTVGPCVLLLLILLPRAAYLSRVKPKVLRHPIGVVKIIAHATVVLLYLALLVTWSRQHRGDTPVPLVAATLGFVNALALSCLSYLEHRRSVRPSSVILVYLVFSCAFDALQCRTLWLLGRQLVAPLFSATLACKLLVPALELVEKRHMLLPPWAALAPETTSSVINRGVFWWLNGLLLRGFRATLSADELYPLDHGLKSRPLLGKLPFLIKRVILYIQQERQQGDASRNVGFALVGATGLVHLGTAILRSFYQQNLFRSLTMIRGSLVSLIYVETLSAGAALSRDPDTAALTLVGPDVMAITRSFETLHEIWANPIEIALAIWLLARELGAGCIGPAVAVIVCTIIMSRLSTHMGPAMKAWNESIQRRI</sequence>
<dbReference type="AlphaFoldDB" id="A0A9P8N2P5"/>
<comment type="subcellular location">
    <subcellularLocation>
        <location evidence="1">Membrane</location>
        <topology evidence="1">Multi-pass membrane protein</topology>
    </subcellularLocation>
</comment>